<comment type="caution">
    <text evidence="2">The sequence shown here is derived from an EMBL/GenBank/DDBJ whole genome shotgun (WGS) entry which is preliminary data.</text>
</comment>
<name>A0A2W5QS84_ANCNO</name>
<proteinExistence type="predicted"/>
<dbReference type="Proteomes" id="UP000248887">
    <property type="component" value="Unassembled WGS sequence"/>
</dbReference>
<feature type="domain" description="TfoX N-terminal" evidence="1">
    <location>
        <begin position="8"/>
        <end position="98"/>
    </location>
</feature>
<accession>A0A2W5QS84</accession>
<dbReference type="InterPro" id="IPR007076">
    <property type="entry name" value="TfoX_N"/>
</dbReference>
<dbReference type="InterPro" id="IPR047525">
    <property type="entry name" value="TfoX-like"/>
</dbReference>
<dbReference type="AlphaFoldDB" id="A0A2W5QS84"/>
<reference evidence="2 3" key="1">
    <citation type="submission" date="2017-08" db="EMBL/GenBank/DDBJ databases">
        <title>Infants hospitalized years apart are colonized by the same room-sourced microbial strains.</title>
        <authorList>
            <person name="Brooks B."/>
            <person name="Olm M.R."/>
            <person name="Firek B.A."/>
            <person name="Baker R."/>
            <person name="Thomas B.C."/>
            <person name="Morowitz M.J."/>
            <person name="Banfield J.F."/>
        </authorList>
    </citation>
    <scope>NUCLEOTIDE SEQUENCE [LARGE SCALE GENOMIC DNA]</scope>
    <source>
        <strain evidence="2">S2_005_001_R2_27</strain>
    </source>
</reference>
<dbReference type="SUPFAM" id="SSF159894">
    <property type="entry name" value="YgaC/TfoX-N like"/>
    <property type="match status" value="1"/>
</dbReference>
<dbReference type="Pfam" id="PF04993">
    <property type="entry name" value="TfoX_N"/>
    <property type="match status" value="1"/>
</dbReference>
<evidence type="ECO:0000313" key="2">
    <source>
        <dbReference type="EMBL" id="PZQ81521.1"/>
    </source>
</evidence>
<dbReference type="Gene3D" id="3.30.1460.30">
    <property type="entry name" value="YgaC/TfoX-N like chaperone"/>
    <property type="match status" value="1"/>
</dbReference>
<gene>
    <name evidence="2" type="ORF">DI549_13910</name>
</gene>
<dbReference type="EMBL" id="QFQD01000044">
    <property type="protein sequence ID" value="PZQ81521.1"/>
    <property type="molecule type" value="Genomic_DNA"/>
</dbReference>
<dbReference type="PANTHER" id="PTHR36121">
    <property type="entry name" value="PROTEIN SXY"/>
    <property type="match status" value="1"/>
</dbReference>
<organism evidence="2 3">
    <name type="scientific">Ancylobacter novellus</name>
    <name type="common">Thiobacillus novellus</name>
    <dbReference type="NCBI Taxonomy" id="921"/>
    <lineage>
        <taxon>Bacteria</taxon>
        <taxon>Pseudomonadati</taxon>
        <taxon>Pseudomonadota</taxon>
        <taxon>Alphaproteobacteria</taxon>
        <taxon>Hyphomicrobiales</taxon>
        <taxon>Xanthobacteraceae</taxon>
        <taxon>Ancylobacter</taxon>
    </lineage>
</organism>
<dbReference type="PANTHER" id="PTHR36121:SF1">
    <property type="entry name" value="PROTEIN SXY"/>
    <property type="match status" value="1"/>
</dbReference>
<protein>
    <submittedName>
        <fullName evidence="2">TfoX domain-containing protein</fullName>
    </submittedName>
</protein>
<sequence>MDEDAVADIFAAFRPVRCRRMFGGLGIYADGVMFALAAGERIYLKTDPAFALDLKELGAEPFVHEKDGRRVVFSYWSLPDSALDDAGAAAELAARAHRLALIAAAGNPRRMMPTRARSRRD</sequence>
<evidence type="ECO:0000259" key="1">
    <source>
        <dbReference type="Pfam" id="PF04993"/>
    </source>
</evidence>
<evidence type="ECO:0000313" key="3">
    <source>
        <dbReference type="Proteomes" id="UP000248887"/>
    </source>
</evidence>